<reference evidence="1 2" key="2">
    <citation type="submission" date="2019-09" db="EMBL/GenBank/DDBJ databases">
        <title>Complete Genome Sequence and Methylome Analysis of free living Spirochaetas.</title>
        <authorList>
            <person name="Leshcheva N."/>
            <person name="Mikheeva N."/>
        </authorList>
    </citation>
    <scope>NUCLEOTIDE SEQUENCE [LARGE SCALE GENOMIC DNA]</scope>
    <source>
        <strain evidence="1 2">P</strain>
    </source>
</reference>
<organism evidence="1 2">
    <name type="scientific">Thiospirochaeta perfilievii</name>
    <dbReference type="NCBI Taxonomy" id="252967"/>
    <lineage>
        <taxon>Bacteria</taxon>
        <taxon>Pseudomonadati</taxon>
        <taxon>Spirochaetota</taxon>
        <taxon>Spirochaetia</taxon>
        <taxon>Spirochaetales</taxon>
        <taxon>Spirochaetaceae</taxon>
        <taxon>Thiospirochaeta</taxon>
    </lineage>
</organism>
<sequence>MRKFVLLFLLYFAITAVFSYQWPSNKDYLSSVFGSFTGDNILDGIEFDSENQAIYPITDGEIVFYQDSFEFGDLDYNGEEGNILILKHVGEFKSIYRNFSTSDSFTQTKNLSKSELIGVSSGVYDSFIFSLYDDKKDSYINPQQILPFLLDDRKPVISSVYIDNLETRGKLTRNISLNPGLSRIYIDAWDVVRIRGKYKKFTPFSVNVFVDGFERYNTSFSSLKEIDKTIYLSGNSDVPLKDIISGGTLLYGGDVYLTTGSSLIEIVIKDIEGNEASRSYPVVVK</sequence>
<proteinExistence type="predicted"/>
<keyword evidence="2" id="KW-1185">Reference proteome</keyword>
<dbReference type="KEGG" id="sper:EW093_03245"/>
<protein>
    <recommendedName>
        <fullName evidence="3">M23 family metallopeptidase</fullName>
    </recommendedName>
</protein>
<dbReference type="InterPro" id="IPR011055">
    <property type="entry name" value="Dup_hybrid_motif"/>
</dbReference>
<evidence type="ECO:0008006" key="3">
    <source>
        <dbReference type="Google" id="ProtNLM"/>
    </source>
</evidence>
<name>A0A5C1Q6Y1_9SPIO</name>
<evidence type="ECO:0000313" key="2">
    <source>
        <dbReference type="Proteomes" id="UP000323824"/>
    </source>
</evidence>
<dbReference type="AlphaFoldDB" id="A0A5C1Q6Y1"/>
<dbReference type="Gene3D" id="2.70.70.10">
    <property type="entry name" value="Glucose Permease (Domain IIA)"/>
    <property type="match status" value="1"/>
</dbReference>
<accession>A0A5C1Q6Y1</accession>
<dbReference type="EMBL" id="CP035807">
    <property type="protein sequence ID" value="QEN03755.1"/>
    <property type="molecule type" value="Genomic_DNA"/>
</dbReference>
<reference evidence="1 2" key="1">
    <citation type="submission" date="2019-02" db="EMBL/GenBank/DDBJ databases">
        <authorList>
            <person name="Fomenkov A."/>
            <person name="Dubinina G."/>
            <person name="Grabovich M."/>
            <person name="Vincze T."/>
            <person name="Roberts R.J."/>
        </authorList>
    </citation>
    <scope>NUCLEOTIDE SEQUENCE [LARGE SCALE GENOMIC DNA]</scope>
    <source>
        <strain evidence="1 2">P</strain>
    </source>
</reference>
<evidence type="ECO:0000313" key="1">
    <source>
        <dbReference type="EMBL" id="QEN03755.1"/>
    </source>
</evidence>
<dbReference type="RefSeq" id="WP_149567013.1">
    <property type="nucleotide sequence ID" value="NZ_CP035807.1"/>
</dbReference>
<dbReference type="OrthoDB" id="9805070at2"/>
<gene>
    <name evidence="1" type="ORF">EW093_03245</name>
</gene>
<dbReference type="Proteomes" id="UP000323824">
    <property type="component" value="Chromosome"/>
</dbReference>